<dbReference type="EMBL" id="BSTI01000018">
    <property type="protein sequence ID" value="GLY69857.1"/>
    <property type="molecule type" value="Genomic_DNA"/>
</dbReference>
<dbReference type="SUPFAM" id="SSF53474">
    <property type="entry name" value="alpha/beta-Hydrolases"/>
    <property type="match status" value="1"/>
</dbReference>
<protein>
    <submittedName>
        <fullName evidence="5">Carboxylesterase</fullName>
    </submittedName>
</protein>
<gene>
    <name evidence="5" type="primary">yvaK</name>
    <name evidence="5" type="ORF">Atai01_64760</name>
</gene>
<sequence>MLAGAEPFSHSGTGEVAVLLCHGFTSTPQSMRSWAEYLAARDFTVRAPLLPGHGTTWQELNRTRWPDWYLAVREELLSLRETCSRVFVCGQSMGGTLALRLAEEFGEQIAGLVLVNPSVMTQRWDAKLLPLLSRVLPSVPGIGSDIAKPGSTELAYRRLPVRATASLAQLWRVVRADLPKVTQPILLLHSRVDHVVEPVNSRIVRDSVRSERVVEVLLENSFHVATLDNDAPLIFERSVEFVQEVG</sequence>
<evidence type="ECO:0000259" key="4">
    <source>
        <dbReference type="Pfam" id="PF12146"/>
    </source>
</evidence>
<keyword evidence="6" id="KW-1185">Reference proteome</keyword>
<dbReference type="InterPro" id="IPR022742">
    <property type="entry name" value="Hydrolase_4"/>
</dbReference>
<comment type="caution">
    <text evidence="5">The sequence shown here is derived from an EMBL/GenBank/DDBJ whole genome shotgun (WGS) entry which is preliminary data.</text>
</comment>
<dbReference type="PIRSF" id="PIRSF017388">
    <property type="entry name" value="Esterase_lipase"/>
    <property type="match status" value="1"/>
</dbReference>
<reference evidence="5" key="1">
    <citation type="submission" date="2023-03" db="EMBL/GenBank/DDBJ databases">
        <title>Amycolatopsis taiwanensis NBRC 103393.</title>
        <authorList>
            <person name="Ichikawa N."/>
            <person name="Sato H."/>
            <person name="Tonouchi N."/>
        </authorList>
    </citation>
    <scope>NUCLEOTIDE SEQUENCE</scope>
    <source>
        <strain evidence="5">NBRC 103393</strain>
    </source>
</reference>
<dbReference type="Pfam" id="PF12146">
    <property type="entry name" value="Hydrolase_4"/>
    <property type="match status" value="1"/>
</dbReference>
<feature type="active site" description="Charge relay system" evidence="1">
    <location>
        <position position="223"/>
    </location>
</feature>
<dbReference type="AlphaFoldDB" id="A0A9W6R968"/>
<feature type="binding site" evidence="2">
    <location>
        <position position="93"/>
    </location>
    <ligand>
        <name>substrate</name>
    </ligand>
</feature>
<dbReference type="InterPro" id="IPR012354">
    <property type="entry name" value="Esterase_lipase"/>
</dbReference>
<evidence type="ECO:0000256" key="3">
    <source>
        <dbReference type="PIRSR" id="PIRSR017388-3"/>
    </source>
</evidence>
<accession>A0A9W6R968</accession>
<feature type="active site" description="Charge relay system" evidence="1">
    <location>
        <position position="193"/>
    </location>
</feature>
<dbReference type="GO" id="GO:0052689">
    <property type="term" value="F:carboxylic ester hydrolase activity"/>
    <property type="evidence" value="ECO:0007669"/>
    <property type="project" value="InterPro"/>
</dbReference>
<dbReference type="Proteomes" id="UP001165136">
    <property type="component" value="Unassembled WGS sequence"/>
</dbReference>
<evidence type="ECO:0000313" key="5">
    <source>
        <dbReference type="EMBL" id="GLY69857.1"/>
    </source>
</evidence>
<dbReference type="PANTHER" id="PTHR11614">
    <property type="entry name" value="PHOSPHOLIPASE-RELATED"/>
    <property type="match status" value="1"/>
</dbReference>
<feature type="site" description="Important for substrate specificity" evidence="3">
    <location>
        <position position="142"/>
    </location>
</feature>
<evidence type="ECO:0000256" key="1">
    <source>
        <dbReference type="PIRSR" id="PIRSR017388-1"/>
    </source>
</evidence>
<feature type="binding site" evidence="2">
    <location>
        <position position="24"/>
    </location>
    <ligand>
        <name>substrate</name>
    </ligand>
</feature>
<proteinExistence type="predicted"/>
<feature type="domain" description="Serine aminopeptidase S33" evidence="4">
    <location>
        <begin position="17"/>
        <end position="228"/>
    </location>
</feature>
<dbReference type="RefSeq" id="WP_027947126.1">
    <property type="nucleotide sequence ID" value="NZ_BSTI01000018.1"/>
</dbReference>
<organism evidence="5 6">
    <name type="scientific">Amycolatopsis taiwanensis</name>
    <dbReference type="NCBI Taxonomy" id="342230"/>
    <lineage>
        <taxon>Bacteria</taxon>
        <taxon>Bacillati</taxon>
        <taxon>Actinomycetota</taxon>
        <taxon>Actinomycetes</taxon>
        <taxon>Pseudonocardiales</taxon>
        <taxon>Pseudonocardiaceae</taxon>
        <taxon>Amycolatopsis</taxon>
    </lineage>
</organism>
<dbReference type="InterPro" id="IPR029058">
    <property type="entry name" value="AB_hydrolase_fold"/>
</dbReference>
<feature type="active site" description="Nucleophile" evidence="1">
    <location>
        <position position="92"/>
    </location>
</feature>
<name>A0A9W6R968_9PSEU</name>
<dbReference type="InterPro" id="IPR051044">
    <property type="entry name" value="MAG_DAG_Lipase"/>
</dbReference>
<evidence type="ECO:0000313" key="6">
    <source>
        <dbReference type="Proteomes" id="UP001165136"/>
    </source>
</evidence>
<evidence type="ECO:0000256" key="2">
    <source>
        <dbReference type="PIRSR" id="PIRSR017388-2"/>
    </source>
</evidence>
<dbReference type="Gene3D" id="3.40.50.1820">
    <property type="entry name" value="alpha/beta hydrolase"/>
    <property type="match status" value="1"/>
</dbReference>